<protein>
    <recommendedName>
        <fullName evidence="1">BTB domain-containing protein</fullName>
    </recommendedName>
</protein>
<dbReference type="SUPFAM" id="SSF54695">
    <property type="entry name" value="POZ domain"/>
    <property type="match status" value="1"/>
</dbReference>
<dbReference type="CDD" id="cd18186">
    <property type="entry name" value="BTB_POZ_ZBTB_KLHL-like"/>
    <property type="match status" value="1"/>
</dbReference>
<dbReference type="Pfam" id="PF00651">
    <property type="entry name" value="BTB"/>
    <property type="match status" value="1"/>
</dbReference>
<dbReference type="EMBL" id="MU004298">
    <property type="protein sequence ID" value="KAF2660588.1"/>
    <property type="molecule type" value="Genomic_DNA"/>
</dbReference>
<evidence type="ECO:0000313" key="3">
    <source>
        <dbReference type="Proteomes" id="UP000799324"/>
    </source>
</evidence>
<dbReference type="Gene3D" id="3.30.710.10">
    <property type="entry name" value="Potassium Channel Kv1.1, Chain A"/>
    <property type="match status" value="1"/>
</dbReference>
<dbReference type="InterPro" id="IPR011333">
    <property type="entry name" value="SKP1/BTB/POZ_sf"/>
</dbReference>
<dbReference type="AlphaFoldDB" id="A0A6A6TNW2"/>
<evidence type="ECO:0000313" key="2">
    <source>
        <dbReference type="EMBL" id="KAF2660588.1"/>
    </source>
</evidence>
<evidence type="ECO:0000259" key="1">
    <source>
        <dbReference type="PROSITE" id="PS50097"/>
    </source>
</evidence>
<dbReference type="PROSITE" id="PS50097">
    <property type="entry name" value="BTB"/>
    <property type="match status" value="1"/>
</dbReference>
<accession>A0A6A6TNW2</accession>
<gene>
    <name evidence="2" type="ORF">K491DRAFT_711495</name>
</gene>
<dbReference type="Proteomes" id="UP000799324">
    <property type="component" value="Unassembled WGS sequence"/>
</dbReference>
<dbReference type="InterPro" id="IPR000210">
    <property type="entry name" value="BTB/POZ_dom"/>
</dbReference>
<dbReference type="OrthoDB" id="6359816at2759"/>
<keyword evidence="3" id="KW-1185">Reference proteome</keyword>
<name>A0A6A6TNW2_9PLEO</name>
<feature type="domain" description="BTB" evidence="1">
    <location>
        <begin position="31"/>
        <end position="97"/>
    </location>
</feature>
<organism evidence="2 3">
    <name type="scientific">Lophiostoma macrostomum CBS 122681</name>
    <dbReference type="NCBI Taxonomy" id="1314788"/>
    <lineage>
        <taxon>Eukaryota</taxon>
        <taxon>Fungi</taxon>
        <taxon>Dikarya</taxon>
        <taxon>Ascomycota</taxon>
        <taxon>Pezizomycotina</taxon>
        <taxon>Dothideomycetes</taxon>
        <taxon>Pleosporomycetidae</taxon>
        <taxon>Pleosporales</taxon>
        <taxon>Lophiostomataceae</taxon>
        <taxon>Lophiostoma</taxon>
    </lineage>
</organism>
<proteinExistence type="predicted"/>
<sequence>MATNSRDTEQRGKRTPSKEWLLELFESSYIADVTVTTEFADIKAHGAVLSSKSVWFKSEMDTDTQPVLEIDVGSETAVEPLRAALRFCYTGEYRNLQESSDKLKVSDLLFHAIVHGWNELFEIDGLSERSAEKFTTASRMYCSKSEDDEVVAMIQRVLDAREVFGEKAQGLCRKVVVDEFKHMINTLQTAEKFEESIKRMNEIPEAASYLFNPPDPAVATRQSNARQWECEGCSTVFSYETENESRDLDLPLCPCCTQQTSWELRRVRKNNTPRRCRATKRKVVSSAPSTE</sequence>
<reference evidence="2" key="1">
    <citation type="journal article" date="2020" name="Stud. Mycol.">
        <title>101 Dothideomycetes genomes: a test case for predicting lifestyles and emergence of pathogens.</title>
        <authorList>
            <person name="Haridas S."/>
            <person name="Albert R."/>
            <person name="Binder M."/>
            <person name="Bloem J."/>
            <person name="Labutti K."/>
            <person name="Salamov A."/>
            <person name="Andreopoulos B."/>
            <person name="Baker S."/>
            <person name="Barry K."/>
            <person name="Bills G."/>
            <person name="Bluhm B."/>
            <person name="Cannon C."/>
            <person name="Castanera R."/>
            <person name="Culley D."/>
            <person name="Daum C."/>
            <person name="Ezra D."/>
            <person name="Gonzalez J."/>
            <person name="Henrissat B."/>
            <person name="Kuo A."/>
            <person name="Liang C."/>
            <person name="Lipzen A."/>
            <person name="Lutzoni F."/>
            <person name="Magnuson J."/>
            <person name="Mondo S."/>
            <person name="Nolan M."/>
            <person name="Ohm R."/>
            <person name="Pangilinan J."/>
            <person name="Park H.-J."/>
            <person name="Ramirez L."/>
            <person name="Alfaro M."/>
            <person name="Sun H."/>
            <person name="Tritt A."/>
            <person name="Yoshinaga Y."/>
            <person name="Zwiers L.-H."/>
            <person name="Turgeon B."/>
            <person name="Goodwin S."/>
            <person name="Spatafora J."/>
            <person name="Crous P."/>
            <person name="Grigoriev I."/>
        </authorList>
    </citation>
    <scope>NUCLEOTIDE SEQUENCE</scope>
    <source>
        <strain evidence="2">CBS 122681</strain>
    </source>
</reference>